<evidence type="ECO:0000256" key="7">
    <source>
        <dbReference type="ARBA" id="ARBA00023136"/>
    </source>
</evidence>
<sequence>MDDNNIDDFKNKNIHPQVKSNFFCNLFFLVSETQRKFWDTVHISFITCLIVVLWKLIFLLLLIVLHLLLSYHPPPPLPLSSYVEDLLLNQTNNVRNDKANASHFSWGIPIFYKGWNKELDEDDLYKPLREHESHRLGDKLEEIWKLEKINHAEPAFWRALWTMFRRDIIGHMFVLFFLEFILKLSQPVLLGKLMDYYTPNQHSVTLNEAYIYASLIVLTSLLYVVTYHAFLLSLQHLGMKMRVACCSIIYRKTLKLSKTALVKTTIGQMINLLSNDVNRFDACFKYFHYLWAAPIETVLIMYLLYGMVGGRRSGRLLPPDHLHTSAALKGDGPNLTTDSCSGVLMGKLTSIFRLRTAVKTDERVRIMSEIISGIQVIKMYTWENFFAALVKHIRKLEIKQIRATTYIRALHISFNKFITRTSVFLCILIYAFTGHRPNAEFVYVVSSFYNILKSAMITDFPQGISNLAESLVSVKRIETFLLFDEVHPDTLKAAHDAKKIPASPLIRSSSRRSVGIYLQEVSAKWINSQQEDTLANITFNVGPKQLVAVVGAVGSGKTSLLHAIMKELPITKGTKDVVGRISYASQEPWLFAGTIKQNILFGEEWNRKKYEKVIQACALERDLNLLPYGDRSIVGDRGVSLSGGQKARINLARAVYKDADIYLLDDPLSAVDTHVGKLLFEGCIGGYLKNKCTILITHQLQYLRSVDRIYLLENGRVATTGTYEEIRNSKTDFAKSFNHQVEEEESVNKDESKKEKYCREISDEPLEVKEFRNTGDISYTVYKKYLTAGGGWICSFFVFILFVLTQVASSGADYFIKFWVNLEQVREENKHMNDTFYKAYYDDVVLEEQYEKIILNGIPNADRSTLDKFFTTDNCVYLYTFLVLCVIVLTIARSISFYTMCMLASTKLHNNMFKRICNATMQFFNTNCSGRVLNRFSKDMGSIDETLPHVLIDTIQIALNVFAINMVIATVKPWFLIPTSIMIAVFYLYRIVYLSSSRNIKRMEATTRSPVFSHIYASLQGLTTIRAFGAQEILRNEFDKHQDLHSAAFYMFLGCNGTFGFWLDLFCVLYIAVVTLSFFFIGTETYGGNVGLAITQALSLTGMFQWGMRQWSELENTMTSVERVVEYTEVQQECLEEKKDPPRTWPEHGMVEFQSVYLRYATNEPYVLNNLTFKIKPKEKVGIVGRTGAGKSSLISALFRLADIEGKIIIDGISTSDIPLKSMRSKIAIIPQEPVLFSGTLRSNLDPFSEYQDMDLWNALEEVELKGVVSEMQSGLDCKMSEGGSNFSVGQRQLVCLARAIVRKNRILVLDEATANVDPKTDSLIQTTIRSKFADCTVLTVAHRLNTVMDSDRVLVMDAGCVVEFDHPHILLGNNSGIFHGLVIESGKAMADYLADIAEKVRKIVATSIATSISLCINI</sequence>
<evidence type="ECO:0000256" key="5">
    <source>
        <dbReference type="ARBA" id="ARBA00022840"/>
    </source>
</evidence>
<dbReference type="FunFam" id="3.40.50.300:FF:000482">
    <property type="entry name" value="Multidrug resistance-associated protein member 4"/>
    <property type="match status" value="1"/>
</dbReference>
<proteinExistence type="predicted"/>
<dbReference type="SMART" id="SM00382">
    <property type="entry name" value="AAA"/>
    <property type="match status" value="2"/>
</dbReference>
<dbReference type="CDD" id="cd03250">
    <property type="entry name" value="ABCC_MRP_domain1"/>
    <property type="match status" value="1"/>
</dbReference>
<dbReference type="PROSITE" id="PS00211">
    <property type="entry name" value="ABC_TRANSPORTER_1"/>
    <property type="match status" value="2"/>
</dbReference>
<dbReference type="FunFam" id="1.20.1560.10:FF:000014">
    <property type="entry name" value="Multidrug resistance-associated protein member 4"/>
    <property type="match status" value="1"/>
</dbReference>
<feature type="domain" description="ABC transmembrane type-1" evidence="10">
    <location>
        <begin position="172"/>
        <end position="432"/>
    </location>
</feature>
<dbReference type="Proteomes" id="UP001162162">
    <property type="component" value="Unassembled WGS sequence"/>
</dbReference>
<keyword evidence="3 8" id="KW-0812">Transmembrane</keyword>
<dbReference type="InterPro" id="IPR003593">
    <property type="entry name" value="AAA+_ATPase"/>
</dbReference>
<name>A0AAV8Z9B9_9CUCU</name>
<reference evidence="11" key="1">
    <citation type="journal article" date="2023" name="Insect Mol. Biol.">
        <title>Genome sequencing provides insights into the evolution of gene families encoding plant cell wall-degrading enzymes in longhorned beetles.</title>
        <authorList>
            <person name="Shin N.R."/>
            <person name="Okamura Y."/>
            <person name="Kirsch R."/>
            <person name="Pauchet Y."/>
        </authorList>
    </citation>
    <scope>NUCLEOTIDE SEQUENCE</scope>
    <source>
        <strain evidence="11">AMC_N1</strain>
    </source>
</reference>
<evidence type="ECO:0000313" key="12">
    <source>
        <dbReference type="Proteomes" id="UP001162162"/>
    </source>
</evidence>
<dbReference type="PROSITE" id="PS50893">
    <property type="entry name" value="ABC_TRANSPORTER_2"/>
    <property type="match status" value="2"/>
</dbReference>
<dbReference type="InterPro" id="IPR017871">
    <property type="entry name" value="ABC_transporter-like_CS"/>
</dbReference>
<keyword evidence="7 8" id="KW-0472">Membrane</keyword>
<dbReference type="GO" id="GO:0005524">
    <property type="term" value="F:ATP binding"/>
    <property type="evidence" value="ECO:0007669"/>
    <property type="project" value="UniProtKB-KW"/>
</dbReference>
<dbReference type="Gene3D" id="3.40.50.300">
    <property type="entry name" value="P-loop containing nucleotide triphosphate hydrolases"/>
    <property type="match status" value="2"/>
</dbReference>
<evidence type="ECO:0000256" key="6">
    <source>
        <dbReference type="ARBA" id="ARBA00022989"/>
    </source>
</evidence>
<accession>A0AAV8Z9B9</accession>
<comment type="subcellular location">
    <subcellularLocation>
        <location evidence="1">Membrane</location>
        <topology evidence="1">Multi-pass membrane protein</topology>
    </subcellularLocation>
</comment>
<dbReference type="InterPro" id="IPR044726">
    <property type="entry name" value="ABCC_6TM_D2"/>
</dbReference>
<dbReference type="SUPFAM" id="SSF52540">
    <property type="entry name" value="P-loop containing nucleoside triphosphate hydrolases"/>
    <property type="match status" value="2"/>
</dbReference>
<gene>
    <name evidence="11" type="ORF">NQ318_020150</name>
</gene>
<feature type="transmembrane region" description="Helical" evidence="8">
    <location>
        <begin position="168"/>
        <end position="189"/>
    </location>
</feature>
<keyword evidence="5" id="KW-0067">ATP-binding</keyword>
<evidence type="ECO:0000256" key="1">
    <source>
        <dbReference type="ARBA" id="ARBA00004141"/>
    </source>
</evidence>
<evidence type="ECO:0000313" key="11">
    <source>
        <dbReference type="EMBL" id="KAJ8960852.1"/>
    </source>
</evidence>
<comment type="caution">
    <text evidence="11">The sequence shown here is derived from an EMBL/GenBank/DDBJ whole genome shotgun (WGS) entry which is preliminary data.</text>
</comment>
<dbReference type="EMBL" id="JAPWTK010000007">
    <property type="protein sequence ID" value="KAJ8960852.1"/>
    <property type="molecule type" value="Genomic_DNA"/>
</dbReference>
<dbReference type="GO" id="GO:0016887">
    <property type="term" value="F:ATP hydrolysis activity"/>
    <property type="evidence" value="ECO:0007669"/>
    <property type="project" value="InterPro"/>
</dbReference>
<keyword evidence="6 8" id="KW-1133">Transmembrane helix</keyword>
<dbReference type="Pfam" id="PF00005">
    <property type="entry name" value="ABC_tran"/>
    <property type="match status" value="2"/>
</dbReference>
<keyword evidence="12" id="KW-1185">Reference proteome</keyword>
<feature type="domain" description="ABC transmembrane type-1" evidence="10">
    <location>
        <begin position="796"/>
        <end position="1116"/>
    </location>
</feature>
<dbReference type="InterPro" id="IPR027417">
    <property type="entry name" value="P-loop_NTPase"/>
</dbReference>
<dbReference type="PANTHER" id="PTHR24223:SF448">
    <property type="entry name" value="FI20146P1-RELATED"/>
    <property type="match status" value="1"/>
</dbReference>
<dbReference type="GO" id="GO:0140359">
    <property type="term" value="F:ABC-type transporter activity"/>
    <property type="evidence" value="ECO:0007669"/>
    <property type="project" value="InterPro"/>
</dbReference>
<feature type="transmembrane region" description="Helical" evidence="8">
    <location>
        <begin position="785"/>
        <end position="804"/>
    </location>
</feature>
<dbReference type="CDD" id="cd18580">
    <property type="entry name" value="ABC_6TM_ABCC_D2"/>
    <property type="match status" value="1"/>
</dbReference>
<dbReference type="FunFam" id="3.40.50.300:FF:000163">
    <property type="entry name" value="Multidrug resistance-associated protein member 4"/>
    <property type="match status" value="1"/>
</dbReference>
<organism evidence="11 12">
    <name type="scientific">Aromia moschata</name>
    <dbReference type="NCBI Taxonomy" id="1265417"/>
    <lineage>
        <taxon>Eukaryota</taxon>
        <taxon>Metazoa</taxon>
        <taxon>Ecdysozoa</taxon>
        <taxon>Arthropoda</taxon>
        <taxon>Hexapoda</taxon>
        <taxon>Insecta</taxon>
        <taxon>Pterygota</taxon>
        <taxon>Neoptera</taxon>
        <taxon>Endopterygota</taxon>
        <taxon>Coleoptera</taxon>
        <taxon>Polyphaga</taxon>
        <taxon>Cucujiformia</taxon>
        <taxon>Chrysomeloidea</taxon>
        <taxon>Cerambycidae</taxon>
        <taxon>Cerambycinae</taxon>
        <taxon>Callichromatini</taxon>
        <taxon>Aromia</taxon>
    </lineage>
</organism>
<evidence type="ECO:0000256" key="8">
    <source>
        <dbReference type="SAM" id="Phobius"/>
    </source>
</evidence>
<evidence type="ECO:0000256" key="2">
    <source>
        <dbReference type="ARBA" id="ARBA00022448"/>
    </source>
</evidence>
<protein>
    <submittedName>
        <fullName evidence="11">Uncharacterized protein</fullName>
    </submittedName>
</protein>
<dbReference type="CDD" id="cd03244">
    <property type="entry name" value="ABCC_MRP_domain2"/>
    <property type="match status" value="1"/>
</dbReference>
<keyword evidence="4" id="KW-0547">Nucleotide-binding</keyword>
<keyword evidence="2" id="KW-0813">Transport</keyword>
<feature type="transmembrane region" description="Helical" evidence="8">
    <location>
        <begin position="1059"/>
        <end position="1080"/>
    </location>
</feature>
<evidence type="ECO:0000256" key="4">
    <source>
        <dbReference type="ARBA" id="ARBA00022741"/>
    </source>
</evidence>
<evidence type="ECO:0000259" key="9">
    <source>
        <dbReference type="PROSITE" id="PS50893"/>
    </source>
</evidence>
<evidence type="ECO:0000256" key="3">
    <source>
        <dbReference type="ARBA" id="ARBA00022692"/>
    </source>
</evidence>
<dbReference type="SUPFAM" id="SSF90123">
    <property type="entry name" value="ABC transporter transmembrane region"/>
    <property type="match status" value="3"/>
</dbReference>
<dbReference type="InterPro" id="IPR036640">
    <property type="entry name" value="ABC1_TM_sf"/>
</dbReference>
<feature type="transmembrane region" description="Helical" evidence="8">
    <location>
        <begin position="286"/>
        <end position="305"/>
    </location>
</feature>
<feature type="transmembrane region" description="Helical" evidence="8">
    <location>
        <begin position="209"/>
        <end position="234"/>
    </location>
</feature>
<feature type="domain" description="ABC transporter" evidence="9">
    <location>
        <begin position="516"/>
        <end position="739"/>
    </location>
</feature>
<dbReference type="InterPro" id="IPR050173">
    <property type="entry name" value="ABC_transporter_C-like"/>
</dbReference>
<dbReference type="PANTHER" id="PTHR24223">
    <property type="entry name" value="ATP-BINDING CASSETTE SUB-FAMILY C"/>
    <property type="match status" value="1"/>
</dbReference>
<dbReference type="InterPro" id="IPR011527">
    <property type="entry name" value="ABC1_TM_dom"/>
</dbReference>
<feature type="transmembrane region" description="Helical" evidence="8">
    <location>
        <begin position="950"/>
        <end position="968"/>
    </location>
</feature>
<dbReference type="InterPro" id="IPR003439">
    <property type="entry name" value="ABC_transporter-like_ATP-bd"/>
</dbReference>
<dbReference type="Gene3D" id="1.20.1560.10">
    <property type="entry name" value="ABC transporter type 1, transmembrane domain"/>
    <property type="match status" value="3"/>
</dbReference>
<feature type="transmembrane region" description="Helical" evidence="8">
    <location>
        <begin position="43"/>
        <end position="69"/>
    </location>
</feature>
<evidence type="ECO:0000259" key="10">
    <source>
        <dbReference type="PROSITE" id="PS50929"/>
    </source>
</evidence>
<feature type="domain" description="ABC transporter" evidence="9">
    <location>
        <begin position="1151"/>
        <end position="1384"/>
    </location>
</feature>
<dbReference type="Pfam" id="PF00664">
    <property type="entry name" value="ABC_membrane"/>
    <property type="match status" value="3"/>
</dbReference>
<feature type="transmembrane region" description="Helical" evidence="8">
    <location>
        <begin position="974"/>
        <end position="993"/>
    </location>
</feature>
<dbReference type="PROSITE" id="PS50929">
    <property type="entry name" value="ABC_TM1F"/>
    <property type="match status" value="2"/>
</dbReference>
<dbReference type="GO" id="GO:0016020">
    <property type="term" value="C:membrane"/>
    <property type="evidence" value="ECO:0007669"/>
    <property type="project" value="UniProtKB-SubCell"/>
</dbReference>
<feature type="transmembrane region" description="Helical" evidence="8">
    <location>
        <begin position="876"/>
        <end position="905"/>
    </location>
</feature>